<keyword evidence="11" id="KW-1185">Reference proteome</keyword>
<feature type="coiled-coil region" evidence="8">
    <location>
        <begin position="52"/>
        <end position="104"/>
    </location>
</feature>
<dbReference type="GO" id="GO:0006457">
    <property type="term" value="P:protein folding"/>
    <property type="evidence" value="ECO:0007669"/>
    <property type="project" value="InterPro"/>
</dbReference>
<dbReference type="PANTHER" id="PTHR21237:SF40">
    <property type="entry name" value="CELL CYCLE AND APOPTOSIS REGULATOR PROTEIN 2"/>
    <property type="match status" value="1"/>
</dbReference>
<dbReference type="GO" id="GO:0051082">
    <property type="term" value="F:unfolded protein binding"/>
    <property type="evidence" value="ECO:0007669"/>
    <property type="project" value="TreeGrafter"/>
</dbReference>
<feature type="signal peptide" evidence="9">
    <location>
        <begin position="1"/>
        <end position="16"/>
    </location>
</feature>
<gene>
    <name evidence="10" type="ORF">FisN_16Lh073</name>
</gene>
<evidence type="ECO:0000256" key="5">
    <source>
        <dbReference type="ARBA" id="ARBA00023016"/>
    </source>
</evidence>
<evidence type="ECO:0000256" key="6">
    <source>
        <dbReference type="ARBA" id="ARBA00023186"/>
    </source>
</evidence>
<evidence type="ECO:0000313" key="11">
    <source>
        <dbReference type="Proteomes" id="UP000198406"/>
    </source>
</evidence>
<accession>A0A1Z5KJD1</accession>
<dbReference type="Gene3D" id="2.30.22.10">
    <property type="entry name" value="Head domain of nucleotide exchange factor GrpE"/>
    <property type="match status" value="1"/>
</dbReference>
<dbReference type="GO" id="GO:0005737">
    <property type="term" value="C:cytoplasm"/>
    <property type="evidence" value="ECO:0007669"/>
    <property type="project" value="UniProtKB-SubCell"/>
</dbReference>
<dbReference type="InParanoid" id="A0A1Z5KJD1"/>
<name>A0A1Z5KJD1_FISSO</name>
<dbReference type="InterPro" id="IPR009012">
    <property type="entry name" value="GrpE_head"/>
</dbReference>
<comment type="subcellular location">
    <subcellularLocation>
        <location evidence="1">Cytoplasm</location>
    </subcellularLocation>
</comment>
<evidence type="ECO:0000256" key="4">
    <source>
        <dbReference type="ARBA" id="ARBA00022490"/>
    </source>
</evidence>
<dbReference type="HAMAP" id="MF_01151">
    <property type="entry name" value="GrpE"/>
    <property type="match status" value="1"/>
</dbReference>
<proteinExistence type="inferred from homology"/>
<keyword evidence="8" id="KW-0175">Coiled coil</keyword>
<evidence type="ECO:0000256" key="8">
    <source>
        <dbReference type="SAM" id="Coils"/>
    </source>
</evidence>
<keyword evidence="4" id="KW-0963">Cytoplasm</keyword>
<evidence type="ECO:0000256" key="1">
    <source>
        <dbReference type="ARBA" id="ARBA00004496"/>
    </source>
</evidence>
<feature type="chain" id="PRO_5012757819" evidence="9">
    <location>
        <begin position="17"/>
        <end position="216"/>
    </location>
</feature>
<reference evidence="10 11" key="1">
    <citation type="journal article" date="2015" name="Plant Cell">
        <title>Oil accumulation by the oleaginous diatom Fistulifera solaris as revealed by the genome and transcriptome.</title>
        <authorList>
            <person name="Tanaka T."/>
            <person name="Maeda Y."/>
            <person name="Veluchamy A."/>
            <person name="Tanaka M."/>
            <person name="Abida H."/>
            <person name="Marechal E."/>
            <person name="Bowler C."/>
            <person name="Muto M."/>
            <person name="Sunaga Y."/>
            <person name="Tanaka M."/>
            <person name="Yoshino T."/>
            <person name="Taniguchi T."/>
            <person name="Fukuda Y."/>
            <person name="Nemoto M."/>
            <person name="Matsumoto M."/>
            <person name="Wong P.S."/>
            <person name="Aburatani S."/>
            <person name="Fujibuchi W."/>
        </authorList>
    </citation>
    <scope>NUCLEOTIDE SEQUENCE [LARGE SCALE GENOMIC DNA]</scope>
    <source>
        <strain evidence="10 11">JPCC DA0580</strain>
    </source>
</reference>
<dbReference type="GO" id="GO:0042803">
    <property type="term" value="F:protein homodimerization activity"/>
    <property type="evidence" value="ECO:0007669"/>
    <property type="project" value="InterPro"/>
</dbReference>
<dbReference type="GO" id="GO:0051087">
    <property type="term" value="F:protein-folding chaperone binding"/>
    <property type="evidence" value="ECO:0007669"/>
    <property type="project" value="InterPro"/>
</dbReference>
<dbReference type="Proteomes" id="UP000198406">
    <property type="component" value="Unassembled WGS sequence"/>
</dbReference>
<evidence type="ECO:0000256" key="3">
    <source>
        <dbReference type="ARBA" id="ARBA00011738"/>
    </source>
</evidence>
<keyword evidence="5" id="KW-0346">Stress response</keyword>
<dbReference type="FunFam" id="2.30.22.10:FF:000001">
    <property type="entry name" value="Protein GrpE"/>
    <property type="match status" value="1"/>
</dbReference>
<dbReference type="PANTHER" id="PTHR21237">
    <property type="entry name" value="GRPE PROTEIN"/>
    <property type="match status" value="1"/>
</dbReference>
<keyword evidence="6" id="KW-0143">Chaperone</keyword>
<dbReference type="GO" id="GO:0000774">
    <property type="term" value="F:adenyl-nucleotide exchange factor activity"/>
    <property type="evidence" value="ECO:0007669"/>
    <property type="project" value="InterPro"/>
</dbReference>
<keyword evidence="9" id="KW-0732">Signal</keyword>
<dbReference type="Pfam" id="PF01025">
    <property type="entry name" value="GrpE"/>
    <property type="match status" value="1"/>
</dbReference>
<dbReference type="InterPro" id="IPR000740">
    <property type="entry name" value="GrpE"/>
</dbReference>
<evidence type="ECO:0000256" key="9">
    <source>
        <dbReference type="SAM" id="SignalP"/>
    </source>
</evidence>
<organism evidence="10 11">
    <name type="scientific">Fistulifera solaris</name>
    <name type="common">Oleaginous diatom</name>
    <dbReference type="NCBI Taxonomy" id="1519565"/>
    <lineage>
        <taxon>Eukaryota</taxon>
        <taxon>Sar</taxon>
        <taxon>Stramenopiles</taxon>
        <taxon>Ochrophyta</taxon>
        <taxon>Bacillariophyta</taxon>
        <taxon>Bacillariophyceae</taxon>
        <taxon>Bacillariophycidae</taxon>
        <taxon>Naviculales</taxon>
        <taxon>Naviculaceae</taxon>
        <taxon>Fistulifera</taxon>
    </lineage>
</organism>
<dbReference type="SUPFAM" id="SSF51064">
    <property type="entry name" value="Head domain of nucleotide exchange factor GrpE"/>
    <property type="match status" value="1"/>
</dbReference>
<sequence length="216" mass="24349">MNRLAFSLLFLASTDAFFVTTPHHHRPIMSTLLLRAESNDILNSPAFLQRKFEVLQTDLQKAEDALAVAQQRLEEGKAEWGPQLADLQIEYQNIQKRMNEQSKGGDSMATVQVARNMLNVLDNFDRAFGAVQPLTETEFAIEAEYKVTYQMMLDAFTEMGVEEVPTIGTEFDFQVHQAVMQKPSDEYEEGIVCEEFQKGFKCGNSLVRAAMVAVAV</sequence>
<dbReference type="Gene3D" id="3.90.20.20">
    <property type="match status" value="1"/>
</dbReference>
<comment type="caution">
    <text evidence="10">The sequence shown here is derived from an EMBL/GenBank/DDBJ whole genome shotgun (WGS) entry which is preliminary data.</text>
</comment>
<dbReference type="AlphaFoldDB" id="A0A1Z5KJD1"/>
<protein>
    <submittedName>
        <fullName evidence="10">Molecular chaperone GrpE</fullName>
    </submittedName>
</protein>
<evidence type="ECO:0000256" key="2">
    <source>
        <dbReference type="ARBA" id="ARBA00009054"/>
    </source>
</evidence>
<comment type="subunit">
    <text evidence="3">Homodimer.</text>
</comment>
<dbReference type="PRINTS" id="PR00773">
    <property type="entry name" value="GRPEPROTEIN"/>
</dbReference>
<dbReference type="EMBL" id="BDSP01000240">
    <property type="protein sequence ID" value="GAX26245.1"/>
    <property type="molecule type" value="Genomic_DNA"/>
</dbReference>
<dbReference type="OrthoDB" id="201635at2759"/>
<comment type="similarity">
    <text evidence="2 7">Belongs to the GrpE family.</text>
</comment>
<evidence type="ECO:0000313" key="10">
    <source>
        <dbReference type="EMBL" id="GAX26245.1"/>
    </source>
</evidence>
<dbReference type="SUPFAM" id="SSF58014">
    <property type="entry name" value="Coiled-coil domain of nucleotide exchange factor GrpE"/>
    <property type="match status" value="1"/>
</dbReference>
<dbReference type="InterPro" id="IPR013805">
    <property type="entry name" value="GrpE_CC"/>
</dbReference>
<evidence type="ECO:0000256" key="7">
    <source>
        <dbReference type="RuleBase" id="RU004478"/>
    </source>
</evidence>